<protein>
    <submittedName>
        <fullName evidence="1">Uncharacterized protein</fullName>
    </submittedName>
</protein>
<sequence>MKDTNKEIFKLAKLYGYTLARQAKHLIFKHPNGAVLVTSKSTKDYRALRNTEREIKKQLKLTAPPIDM</sequence>
<reference evidence="1" key="1">
    <citation type="submission" date="2020-04" db="EMBL/GenBank/DDBJ databases">
        <authorList>
            <person name="Chiriac C."/>
            <person name="Salcher M."/>
            <person name="Ghai R."/>
            <person name="Kavagutti S V."/>
        </authorList>
    </citation>
    <scope>NUCLEOTIDE SEQUENCE</scope>
</reference>
<gene>
    <name evidence="1" type="ORF">UFOVP649_55</name>
</gene>
<name>A0A6J5N8B5_9CAUD</name>
<accession>A0A6J5N8B5</accession>
<evidence type="ECO:0000313" key="1">
    <source>
        <dbReference type="EMBL" id="CAB4154997.1"/>
    </source>
</evidence>
<dbReference type="SUPFAM" id="SSF54786">
    <property type="entry name" value="YcfA/nrd intein domain"/>
    <property type="match status" value="1"/>
</dbReference>
<dbReference type="EMBL" id="LR796624">
    <property type="protein sequence ID" value="CAB4154997.1"/>
    <property type="molecule type" value="Genomic_DNA"/>
</dbReference>
<proteinExistence type="predicted"/>
<organism evidence="1">
    <name type="scientific">uncultured Caudovirales phage</name>
    <dbReference type="NCBI Taxonomy" id="2100421"/>
    <lineage>
        <taxon>Viruses</taxon>
        <taxon>Duplodnaviria</taxon>
        <taxon>Heunggongvirae</taxon>
        <taxon>Uroviricota</taxon>
        <taxon>Caudoviricetes</taxon>
        <taxon>Peduoviridae</taxon>
        <taxon>Maltschvirus</taxon>
        <taxon>Maltschvirus maltsch</taxon>
    </lineage>
</organism>